<proteinExistence type="predicted"/>
<organism evidence="8 9">
    <name type="scientific">Agrococcus carbonis</name>
    <dbReference type="NCBI Taxonomy" id="684552"/>
    <lineage>
        <taxon>Bacteria</taxon>
        <taxon>Bacillati</taxon>
        <taxon>Actinomycetota</taxon>
        <taxon>Actinomycetes</taxon>
        <taxon>Micrococcales</taxon>
        <taxon>Microbacteriaceae</taxon>
        <taxon>Agrococcus</taxon>
    </lineage>
</organism>
<protein>
    <submittedName>
        <fullName evidence="8">8-oxo-dGTP pyrophosphatase MutT, NUDIX family</fullName>
    </submittedName>
</protein>
<dbReference type="AlphaFoldDB" id="A0A1H1P0B1"/>
<dbReference type="Proteomes" id="UP000199649">
    <property type="component" value="Chromosome I"/>
</dbReference>
<reference evidence="9" key="1">
    <citation type="submission" date="2016-10" db="EMBL/GenBank/DDBJ databases">
        <authorList>
            <person name="Varghese N."/>
            <person name="Submissions S."/>
        </authorList>
    </citation>
    <scope>NUCLEOTIDE SEQUENCE [LARGE SCALE GENOMIC DNA]</scope>
    <source>
        <strain evidence="9">DSM 22965</strain>
    </source>
</reference>
<comment type="cofactor">
    <cofactor evidence="2">
        <name>Mg(2+)</name>
        <dbReference type="ChEBI" id="CHEBI:18420"/>
    </cofactor>
</comment>
<dbReference type="OrthoDB" id="7183442at2"/>
<evidence type="ECO:0000256" key="5">
    <source>
        <dbReference type="ARBA" id="ARBA00022842"/>
    </source>
</evidence>
<evidence type="ECO:0000256" key="2">
    <source>
        <dbReference type="ARBA" id="ARBA00001946"/>
    </source>
</evidence>
<keyword evidence="9" id="KW-1185">Reference proteome</keyword>
<dbReference type="Pfam" id="PF00293">
    <property type="entry name" value="NUDIX"/>
    <property type="match status" value="1"/>
</dbReference>
<dbReference type="PANTHER" id="PTHR12318">
    <property type="entry name" value="TESTOSTERONE-REGULATED PROTEIN RP2"/>
    <property type="match status" value="1"/>
</dbReference>
<dbReference type="InterPro" id="IPR039121">
    <property type="entry name" value="NUDT19"/>
</dbReference>
<dbReference type="STRING" id="684552.SAMN04489719_1409"/>
<evidence type="ECO:0000313" key="8">
    <source>
        <dbReference type="EMBL" id="SDS04465.1"/>
    </source>
</evidence>
<accession>A0A1H1P0B1</accession>
<evidence type="ECO:0000313" key="9">
    <source>
        <dbReference type="Proteomes" id="UP000199649"/>
    </source>
</evidence>
<keyword evidence="5" id="KW-0460">Magnesium</keyword>
<gene>
    <name evidence="8" type="ORF">SAMN04489719_1409</name>
</gene>
<keyword evidence="4" id="KW-0378">Hydrolase</keyword>
<dbReference type="EMBL" id="LT629734">
    <property type="protein sequence ID" value="SDS04465.1"/>
    <property type="molecule type" value="Genomic_DNA"/>
</dbReference>
<sequence length="215" mass="23696">MTEIRTAATLVLLRDGAGAIEVLLLQRPDRGAFGGGWVFPGGKVEPVDEVGGDPQLAARNAAVRETAEETGLIVAPESLEPLSHWSPPPQLEARFHTWFFVAQAVDGEVVPQPSEVVAHEWMRPADALKRHGAGGLRLFPPTWVTLDTLMAYPTVDAALRGIRDHEPRRYETRQDAARGLALWHGDEAYDGGADTEEGPRHRLHVGSLPWRFEHR</sequence>
<comment type="cofactor">
    <cofactor evidence="1">
        <name>Mn(2+)</name>
        <dbReference type="ChEBI" id="CHEBI:29035"/>
    </cofactor>
</comment>
<keyword evidence="3" id="KW-0479">Metal-binding</keyword>
<feature type="domain" description="Nudix hydrolase" evidence="7">
    <location>
        <begin position="4"/>
        <end position="145"/>
    </location>
</feature>
<dbReference type="InterPro" id="IPR015797">
    <property type="entry name" value="NUDIX_hydrolase-like_dom_sf"/>
</dbReference>
<dbReference type="InterPro" id="IPR000086">
    <property type="entry name" value="NUDIX_hydrolase_dom"/>
</dbReference>
<dbReference type="PROSITE" id="PS51462">
    <property type="entry name" value="NUDIX"/>
    <property type="match status" value="1"/>
</dbReference>
<dbReference type="GO" id="GO:0046872">
    <property type="term" value="F:metal ion binding"/>
    <property type="evidence" value="ECO:0007669"/>
    <property type="project" value="UniProtKB-KW"/>
</dbReference>
<dbReference type="PANTHER" id="PTHR12318:SF0">
    <property type="entry name" value="ACYL-COENZYME A DIPHOSPHATASE NUDT19"/>
    <property type="match status" value="1"/>
</dbReference>
<dbReference type="GO" id="GO:0016818">
    <property type="term" value="F:hydrolase activity, acting on acid anhydrides, in phosphorus-containing anhydrides"/>
    <property type="evidence" value="ECO:0007669"/>
    <property type="project" value="InterPro"/>
</dbReference>
<evidence type="ECO:0000256" key="1">
    <source>
        <dbReference type="ARBA" id="ARBA00001936"/>
    </source>
</evidence>
<evidence type="ECO:0000259" key="7">
    <source>
        <dbReference type="PROSITE" id="PS51462"/>
    </source>
</evidence>
<evidence type="ECO:0000256" key="6">
    <source>
        <dbReference type="ARBA" id="ARBA00023211"/>
    </source>
</evidence>
<dbReference type="CDD" id="cd18870">
    <property type="entry name" value="NUDIX_AcylCoAdiphos_Nudt19"/>
    <property type="match status" value="1"/>
</dbReference>
<evidence type="ECO:0000256" key="3">
    <source>
        <dbReference type="ARBA" id="ARBA00022723"/>
    </source>
</evidence>
<dbReference type="RefSeq" id="WP_092666352.1">
    <property type="nucleotide sequence ID" value="NZ_LT629734.1"/>
</dbReference>
<dbReference type="SUPFAM" id="SSF55811">
    <property type="entry name" value="Nudix"/>
    <property type="match status" value="1"/>
</dbReference>
<dbReference type="Gene3D" id="3.90.79.10">
    <property type="entry name" value="Nucleoside Triphosphate Pyrophosphohydrolase"/>
    <property type="match status" value="2"/>
</dbReference>
<keyword evidence="6" id="KW-0464">Manganese</keyword>
<name>A0A1H1P0B1_9MICO</name>
<evidence type="ECO:0000256" key="4">
    <source>
        <dbReference type="ARBA" id="ARBA00022801"/>
    </source>
</evidence>